<dbReference type="PANTHER" id="PTHR10048:SF7">
    <property type="entry name" value="PHOSPHATIDYLINOSITOL 3-KINASE CATALYTIC SUBUNIT TYPE 3"/>
    <property type="match status" value="1"/>
</dbReference>
<dbReference type="InterPro" id="IPR015433">
    <property type="entry name" value="PI3/4_kinase"/>
</dbReference>
<feature type="domain" description="PI3K/PI4K catalytic" evidence="10">
    <location>
        <begin position="633"/>
        <end position="898"/>
    </location>
</feature>
<dbReference type="GO" id="GO:0000045">
    <property type="term" value="P:autophagosome assembly"/>
    <property type="evidence" value="ECO:0007669"/>
    <property type="project" value="TreeGrafter"/>
</dbReference>
<dbReference type="InterPro" id="IPR011009">
    <property type="entry name" value="Kinase-like_dom_sf"/>
</dbReference>
<dbReference type="CDD" id="cd00870">
    <property type="entry name" value="PI3Ka_III"/>
    <property type="match status" value="1"/>
</dbReference>
<dbReference type="PROSITE" id="PS00916">
    <property type="entry name" value="PI3_4_KINASE_2"/>
    <property type="match status" value="1"/>
</dbReference>
<comment type="catalytic activity">
    <reaction evidence="7">
        <text>a 1,2-diacyl-sn-glycero-3-phospho-(1D-myo-inositol) + ATP = a 1,2-diacyl-sn-glycero-3-phospho-(1D-myo-inositol-3-phosphate) + ADP + H(+)</text>
        <dbReference type="Rhea" id="RHEA:12709"/>
        <dbReference type="ChEBI" id="CHEBI:15378"/>
        <dbReference type="ChEBI" id="CHEBI:30616"/>
        <dbReference type="ChEBI" id="CHEBI:57880"/>
        <dbReference type="ChEBI" id="CHEBI:58088"/>
        <dbReference type="ChEBI" id="CHEBI:456216"/>
        <dbReference type="EC" id="2.7.1.137"/>
    </reaction>
    <physiologicalReaction direction="left-to-right" evidence="7">
        <dbReference type="Rhea" id="RHEA:12710"/>
    </physiologicalReaction>
</comment>
<evidence type="ECO:0000256" key="5">
    <source>
        <dbReference type="ARBA" id="ARBA00022777"/>
    </source>
</evidence>
<dbReference type="Pfam" id="PF00792">
    <property type="entry name" value="PI3K_C2"/>
    <property type="match status" value="1"/>
</dbReference>
<dbReference type="InterPro" id="IPR042236">
    <property type="entry name" value="PI3K_accessory_sf"/>
</dbReference>
<dbReference type="SMART" id="SM00145">
    <property type="entry name" value="PI3Ka"/>
    <property type="match status" value="1"/>
</dbReference>
<keyword evidence="14" id="KW-1185">Reference proteome</keyword>
<dbReference type="GO" id="GO:0034272">
    <property type="term" value="C:phosphatidylinositol 3-kinase complex, class III, type II"/>
    <property type="evidence" value="ECO:0007669"/>
    <property type="project" value="TreeGrafter"/>
</dbReference>
<dbReference type="CDD" id="cd08397">
    <property type="entry name" value="C2_PI3K_class_III"/>
    <property type="match status" value="1"/>
</dbReference>
<dbReference type="InterPro" id="IPR002420">
    <property type="entry name" value="PI3K-type_C2_dom"/>
</dbReference>
<evidence type="ECO:0000259" key="12">
    <source>
        <dbReference type="PROSITE" id="PS51547"/>
    </source>
</evidence>
<keyword evidence="6 8" id="KW-0067">ATP-binding</keyword>
<dbReference type="PANTHER" id="PTHR10048">
    <property type="entry name" value="PHOSPHATIDYLINOSITOL KINASE"/>
    <property type="match status" value="1"/>
</dbReference>
<evidence type="ECO:0000313" key="14">
    <source>
        <dbReference type="Proteomes" id="UP000735302"/>
    </source>
</evidence>
<feature type="domain" description="C2 PI3K-type" evidence="12">
    <location>
        <begin position="39"/>
        <end position="186"/>
    </location>
</feature>
<dbReference type="GO" id="GO:0005768">
    <property type="term" value="C:endosome"/>
    <property type="evidence" value="ECO:0007669"/>
    <property type="project" value="TreeGrafter"/>
</dbReference>
<evidence type="ECO:0000313" key="13">
    <source>
        <dbReference type="EMBL" id="GFO49737.1"/>
    </source>
</evidence>
<dbReference type="FunFam" id="1.10.1070.11:FF:000002">
    <property type="entry name" value="Phosphatidylinositol 3-kinase catalytic subunit type 3"/>
    <property type="match status" value="1"/>
</dbReference>
<evidence type="ECO:0000256" key="6">
    <source>
        <dbReference type="ARBA" id="ARBA00022840"/>
    </source>
</evidence>
<dbReference type="Pfam" id="PF00454">
    <property type="entry name" value="PI3_PI4_kinase"/>
    <property type="match status" value="1"/>
</dbReference>
<keyword evidence="5 8" id="KW-0418">Kinase</keyword>
<evidence type="ECO:0000256" key="1">
    <source>
        <dbReference type="ARBA" id="ARBA00012073"/>
    </source>
</evidence>
<dbReference type="Pfam" id="PF00613">
    <property type="entry name" value="PI3Ka"/>
    <property type="match status" value="1"/>
</dbReference>
<dbReference type="InterPro" id="IPR001263">
    <property type="entry name" value="PI3K_accessory_dom"/>
</dbReference>
<dbReference type="EMBL" id="BLXT01008499">
    <property type="protein sequence ID" value="GFO49737.1"/>
    <property type="molecule type" value="Genomic_DNA"/>
</dbReference>
<dbReference type="Proteomes" id="UP000735302">
    <property type="component" value="Unassembled WGS sequence"/>
</dbReference>
<dbReference type="PROSITE" id="PS00915">
    <property type="entry name" value="PI3_4_KINASE_1"/>
    <property type="match status" value="1"/>
</dbReference>
<sequence>MMMTDDTYGRFNYIYSSELDAECQMKIGSLEGKRNRPGYKDLVNSTIGYFSGSYQEECSDLFVTVQVFNSGMPITLPVQTSHKSFTNRWNWNEWLTLPIKFSDLPREATLAFTIWDYYGTEGRVPIGGTTISVFGKRGTVRQGMHDLRVWPDQKPDAQIPSATPGKASNDKMSQLFKLSKKYRDRHVTKCDWLDRLTSREIELVYEQEKRDSESMFLMVEFPRIHYEGVTFTIVYFEKEGDRAYEFRTQAEIVNINDPEMLMENIVESKHHKLARSLRSGPSDKDLKPDATTRDLLNKIVGYPPTKALSSEEQDLVWKFRFYLSSQKEALAKFLKSVNWTQAQESTAALEMLMVWSPMNVEDALELLSPSFTHPRVRKYAISRLRQANDEDLLLYLMQLVQALKYENFEDIKNKSDRDFVPSRPEFDSAFARRDSDLGSVEPVVGLEQHPLGHSVMTASVSSLEEESKVRSDTATTEEEILDAMNSSSSPGKNDISLAALDEEMDLATFLISRACKNPIVANYFFWYLVVECEDYVDIQKEEMLDMYKNVLRRFSFALSKGPPELKRQRAQLASQQAFLKRLCALVESMQKESNQRKKIEHLKAMLHNSEIVSTNGEPIPLPLDPSILIKSINPEKSSVFASKLSPCLLTFQTVGGKEYKAIFKHGDDLRQDQLILQMFQLMDQLLRHENLDLQLTPYNTLATSTKHGFVQFIESIALSEVSKEKAIQRFLRQHNPSETGPYGIAAEVMDNYLKSCAGYCVMTYLLQVGDRHLDNLMLTKNGKMFHIDFGFILGRDPKIMAPPMKLNKQMVAAMGGYDSEHFQQFKVFTYTAFLALRRSANLVLNLFSLMVDSNIPDIALEPDKAVKKVQEKFMLHLNDEQAVQYIQGLIDDSVNAFMPTLMEYGHKMAQALRKYETLPTLQD</sequence>
<dbReference type="PROSITE" id="PS51547">
    <property type="entry name" value="C2_PI3K"/>
    <property type="match status" value="1"/>
</dbReference>
<evidence type="ECO:0000256" key="9">
    <source>
        <dbReference type="PROSITE-ProRule" id="PRU00880"/>
    </source>
</evidence>
<evidence type="ECO:0000256" key="4">
    <source>
        <dbReference type="ARBA" id="ARBA00022741"/>
    </source>
</evidence>
<comment type="similarity">
    <text evidence="8 9">Belongs to the PI3/PI4-kinase family.</text>
</comment>
<feature type="domain" description="PIK helical" evidence="11">
    <location>
        <begin position="282"/>
        <end position="553"/>
    </location>
</feature>
<evidence type="ECO:0000256" key="2">
    <source>
        <dbReference type="ARBA" id="ARBA00019787"/>
    </source>
</evidence>
<dbReference type="GO" id="GO:0016303">
    <property type="term" value="F:1-phosphatidylinositol-3-kinase activity"/>
    <property type="evidence" value="ECO:0007669"/>
    <property type="project" value="UniProtKB-UniRule"/>
</dbReference>
<organism evidence="13 14">
    <name type="scientific">Plakobranchus ocellatus</name>
    <dbReference type="NCBI Taxonomy" id="259542"/>
    <lineage>
        <taxon>Eukaryota</taxon>
        <taxon>Metazoa</taxon>
        <taxon>Spiralia</taxon>
        <taxon>Lophotrochozoa</taxon>
        <taxon>Mollusca</taxon>
        <taxon>Gastropoda</taxon>
        <taxon>Heterobranchia</taxon>
        <taxon>Euthyneura</taxon>
        <taxon>Panpulmonata</taxon>
        <taxon>Sacoglossa</taxon>
        <taxon>Placobranchoidea</taxon>
        <taxon>Plakobranchidae</taxon>
        <taxon>Plakobranchus</taxon>
    </lineage>
</organism>
<dbReference type="GO" id="GO:0034271">
    <property type="term" value="C:phosphatidylinositol 3-kinase complex, class III, type I"/>
    <property type="evidence" value="ECO:0007669"/>
    <property type="project" value="TreeGrafter"/>
</dbReference>
<dbReference type="FunFam" id="3.30.1010.10:FF:000002">
    <property type="entry name" value="Phosphatidylinositol 3-kinase catalytic subunit type 3"/>
    <property type="match status" value="1"/>
</dbReference>
<proteinExistence type="inferred from homology"/>
<dbReference type="GO" id="GO:0005524">
    <property type="term" value="F:ATP binding"/>
    <property type="evidence" value="ECO:0007669"/>
    <property type="project" value="UniProtKB-UniRule"/>
</dbReference>
<reference evidence="13 14" key="1">
    <citation type="journal article" date="2021" name="Elife">
        <title>Chloroplast acquisition without the gene transfer in kleptoplastic sea slugs, Plakobranchus ocellatus.</title>
        <authorList>
            <person name="Maeda T."/>
            <person name="Takahashi S."/>
            <person name="Yoshida T."/>
            <person name="Shimamura S."/>
            <person name="Takaki Y."/>
            <person name="Nagai Y."/>
            <person name="Toyoda A."/>
            <person name="Suzuki Y."/>
            <person name="Arimoto A."/>
            <person name="Ishii H."/>
            <person name="Satoh N."/>
            <person name="Nishiyama T."/>
            <person name="Hasebe M."/>
            <person name="Maruyama T."/>
            <person name="Minagawa J."/>
            <person name="Obokata J."/>
            <person name="Shigenobu S."/>
        </authorList>
    </citation>
    <scope>NUCLEOTIDE SEQUENCE [LARGE SCALE GENOMIC DNA]</scope>
</reference>
<dbReference type="EC" id="2.7.1.137" evidence="1 8"/>
<dbReference type="GO" id="GO:0006897">
    <property type="term" value="P:endocytosis"/>
    <property type="evidence" value="ECO:0007669"/>
    <property type="project" value="TreeGrafter"/>
</dbReference>
<dbReference type="PIRSF" id="PIRSF000587">
    <property type="entry name" value="PI3K_Vps34"/>
    <property type="match status" value="1"/>
</dbReference>
<dbReference type="InterPro" id="IPR057756">
    <property type="entry name" value="PI3-kinase_type3/VPS34_cat"/>
</dbReference>
<evidence type="ECO:0000256" key="3">
    <source>
        <dbReference type="ARBA" id="ARBA00022679"/>
    </source>
</evidence>
<dbReference type="SUPFAM" id="SSF48371">
    <property type="entry name" value="ARM repeat"/>
    <property type="match status" value="1"/>
</dbReference>
<protein>
    <recommendedName>
        <fullName evidence="2 8">Phosphatidylinositol 3-kinase catalytic subunit type 3</fullName>
        <ecNumber evidence="1 8">2.7.1.137</ecNumber>
    </recommendedName>
</protein>
<dbReference type="GO" id="GO:0005777">
    <property type="term" value="C:peroxisome"/>
    <property type="evidence" value="ECO:0007669"/>
    <property type="project" value="TreeGrafter"/>
</dbReference>
<keyword evidence="3 8" id="KW-0808">Transferase</keyword>
<dbReference type="PROSITE" id="PS51545">
    <property type="entry name" value="PIK_HELICAL"/>
    <property type="match status" value="1"/>
</dbReference>
<dbReference type="Gene3D" id="2.60.40.150">
    <property type="entry name" value="C2 domain"/>
    <property type="match status" value="1"/>
</dbReference>
<dbReference type="Gene3D" id="1.10.1070.11">
    <property type="entry name" value="Phosphatidylinositol 3-/4-kinase, catalytic domain"/>
    <property type="match status" value="1"/>
</dbReference>
<dbReference type="GO" id="GO:0000407">
    <property type="term" value="C:phagophore assembly site"/>
    <property type="evidence" value="ECO:0007669"/>
    <property type="project" value="TreeGrafter"/>
</dbReference>
<dbReference type="InterPro" id="IPR008290">
    <property type="entry name" value="PI3K_Vps34"/>
</dbReference>
<dbReference type="InterPro" id="IPR016024">
    <property type="entry name" value="ARM-type_fold"/>
</dbReference>
<dbReference type="InterPro" id="IPR018936">
    <property type="entry name" value="PI3/4_kinase_CS"/>
</dbReference>
<dbReference type="Gene3D" id="1.25.40.70">
    <property type="entry name" value="Phosphatidylinositol 3-kinase, accessory domain (PIK)"/>
    <property type="match status" value="1"/>
</dbReference>
<dbReference type="PROSITE" id="PS50290">
    <property type="entry name" value="PI3_4_KINASE_3"/>
    <property type="match status" value="1"/>
</dbReference>
<evidence type="ECO:0000256" key="7">
    <source>
        <dbReference type="ARBA" id="ARBA00023985"/>
    </source>
</evidence>
<evidence type="ECO:0000256" key="8">
    <source>
        <dbReference type="PIRNR" id="PIRNR000587"/>
    </source>
</evidence>
<gene>
    <name evidence="13" type="ORF">PoB_007624200</name>
</gene>
<dbReference type="AlphaFoldDB" id="A0AAV4DZI0"/>
<dbReference type="InterPro" id="IPR036940">
    <property type="entry name" value="PI3/4_kinase_cat_sf"/>
</dbReference>
<dbReference type="Gene3D" id="3.30.1010.10">
    <property type="entry name" value="Phosphatidylinositol 3-kinase Catalytic Subunit, Chain A, domain 4"/>
    <property type="match status" value="1"/>
</dbReference>
<accession>A0AAV4DZI0</accession>
<comment type="caution">
    <text evidence="13">The sequence shown here is derived from an EMBL/GenBank/DDBJ whole genome shotgun (WGS) entry which is preliminary data.</text>
</comment>
<dbReference type="SUPFAM" id="SSF49562">
    <property type="entry name" value="C2 domain (Calcium/lipid-binding domain, CaLB)"/>
    <property type="match status" value="1"/>
</dbReference>
<evidence type="ECO:0000259" key="11">
    <source>
        <dbReference type="PROSITE" id="PS51545"/>
    </source>
</evidence>
<dbReference type="SMART" id="SM00146">
    <property type="entry name" value="PI3Kc"/>
    <property type="match status" value="1"/>
</dbReference>
<dbReference type="CDD" id="cd00896">
    <property type="entry name" value="PI3Kc_III"/>
    <property type="match status" value="1"/>
</dbReference>
<dbReference type="SUPFAM" id="SSF56112">
    <property type="entry name" value="Protein kinase-like (PK-like)"/>
    <property type="match status" value="1"/>
</dbReference>
<keyword evidence="4 8" id="KW-0547">Nucleotide-binding</keyword>
<name>A0AAV4DZI0_9GAST</name>
<dbReference type="GO" id="GO:0048015">
    <property type="term" value="P:phosphatidylinositol-mediated signaling"/>
    <property type="evidence" value="ECO:0007669"/>
    <property type="project" value="TreeGrafter"/>
</dbReference>
<dbReference type="InterPro" id="IPR000403">
    <property type="entry name" value="PI3/4_kinase_cat_dom"/>
</dbReference>
<dbReference type="SMART" id="SM00142">
    <property type="entry name" value="PI3K_C2"/>
    <property type="match status" value="1"/>
</dbReference>
<evidence type="ECO:0000259" key="10">
    <source>
        <dbReference type="PROSITE" id="PS50290"/>
    </source>
</evidence>
<dbReference type="InterPro" id="IPR035892">
    <property type="entry name" value="C2_domain_sf"/>
</dbReference>